<feature type="region of interest" description="Disordered" evidence="1">
    <location>
        <begin position="638"/>
        <end position="662"/>
    </location>
</feature>
<accession>A0AAN6VE73</accession>
<proteinExistence type="predicted"/>
<dbReference type="AlphaFoldDB" id="A0AAN6VE73"/>
<feature type="compositionally biased region" description="Basic and acidic residues" evidence="1">
    <location>
        <begin position="643"/>
        <end position="655"/>
    </location>
</feature>
<feature type="region of interest" description="Disordered" evidence="1">
    <location>
        <begin position="601"/>
        <end position="624"/>
    </location>
</feature>
<feature type="compositionally biased region" description="Polar residues" evidence="1">
    <location>
        <begin position="610"/>
        <end position="620"/>
    </location>
</feature>
<feature type="region of interest" description="Disordered" evidence="1">
    <location>
        <begin position="475"/>
        <end position="522"/>
    </location>
</feature>
<feature type="region of interest" description="Disordered" evidence="1">
    <location>
        <begin position="858"/>
        <end position="907"/>
    </location>
</feature>
<organism evidence="2 3">
    <name type="scientific">Chaetomidium leptoderma</name>
    <dbReference type="NCBI Taxonomy" id="669021"/>
    <lineage>
        <taxon>Eukaryota</taxon>
        <taxon>Fungi</taxon>
        <taxon>Dikarya</taxon>
        <taxon>Ascomycota</taxon>
        <taxon>Pezizomycotina</taxon>
        <taxon>Sordariomycetes</taxon>
        <taxon>Sordariomycetidae</taxon>
        <taxon>Sordariales</taxon>
        <taxon>Chaetomiaceae</taxon>
        <taxon>Chaetomidium</taxon>
    </lineage>
</organism>
<protein>
    <submittedName>
        <fullName evidence="2">Uncharacterized protein</fullName>
    </submittedName>
</protein>
<dbReference type="Proteomes" id="UP001302745">
    <property type="component" value="Unassembled WGS sequence"/>
</dbReference>
<name>A0AAN6VE73_9PEZI</name>
<feature type="compositionally biased region" description="Polar residues" evidence="1">
    <location>
        <begin position="378"/>
        <end position="389"/>
    </location>
</feature>
<feature type="compositionally biased region" description="Polar residues" evidence="1">
    <location>
        <begin position="400"/>
        <end position="416"/>
    </location>
</feature>
<dbReference type="EMBL" id="MU857241">
    <property type="protein sequence ID" value="KAK4148875.1"/>
    <property type="molecule type" value="Genomic_DNA"/>
</dbReference>
<feature type="region of interest" description="Disordered" evidence="1">
    <location>
        <begin position="127"/>
        <end position="167"/>
    </location>
</feature>
<feature type="compositionally biased region" description="Low complexity" evidence="1">
    <location>
        <begin position="826"/>
        <end position="842"/>
    </location>
</feature>
<sequence>MEHDPRQSIHEIGVARQLILSSAKPAVVDIGSFGRSATISQLETVQEEVDHEANQEVAQTEDFSMAGSGAPRVNIRPRLVFRADEDRWSTFANPACLHDRHCGHQHQPRPRILLKPVGAEGEPAERAFETPNRPLGTRPLQVGTRSGTRSPFPRAAIPRSHSHTSDLDSLLCEPGGDMESENSTGFPSRIGPFLLESQSSGGGSIAEAFATSDSELTPTATPTASRKKTVQAFHKAYYASRTKDWIVNIPADVTTAPGHAPPFTTIQNSYSATPENMANSHRGRHQEDSAIRGNFIPFSKSFKERSPSPRREQGPHRVYKLQLSLTESQMDRLTAVLSPEDNMEPLPRGRARNADHDADMVNKIAKENAAPRMRSRSPAKTYQSTTTPRARSRSPVKFNLFNTPESQRTLQGFRANTTTSASSSSKAPEARFERSTPKSYATPTRASGRGERVPPAPIDTDLARAHARMAAMRVGKQPTVVVHNPPERTPSPVRQPSQYPIVDDSSSHYSQDSAEEPYPSCVSPLRIQKDYEPKHMSILQEYTDQKNSARGSDKGSEEPEQLGTPDEPASGAELAYTPLAPFLPKGALTVRKASKTLIGEGGWLEKTSKPEQPTAGSPTRTGGFLGNLLKKAKDMIEANQDNRAQRKSRESDKSRPTSRQLAISLSPREQSLLYCELEFALTTALADYMTAQFHAGRLEADKLKKVAEDWQRKGRPKVVGFRYDMETQLDLVRAHAHDFKFYSRVAATTAILGILDTAKANARALRVRTFCQPDTVIAKQLLDSQGLFNILGCPEDQQIKLAEIVAFFKAAIERRRIHSLHELHQQHQQQQQQQQSGAMAASSTTSAVAVPVVMSAATSPLRNSRSPRPGDEWWGTAPAQGQLRGSNNNSHGGAAKMDPAGYDSQGE</sequence>
<gene>
    <name evidence="2" type="ORF">C8A00DRAFT_47392</name>
</gene>
<reference evidence="2" key="2">
    <citation type="submission" date="2023-05" db="EMBL/GenBank/DDBJ databases">
        <authorList>
            <consortium name="Lawrence Berkeley National Laboratory"/>
            <person name="Steindorff A."/>
            <person name="Hensen N."/>
            <person name="Bonometti L."/>
            <person name="Westerberg I."/>
            <person name="Brannstrom I.O."/>
            <person name="Guillou S."/>
            <person name="Cros-Aarteil S."/>
            <person name="Calhoun S."/>
            <person name="Haridas S."/>
            <person name="Kuo A."/>
            <person name="Mondo S."/>
            <person name="Pangilinan J."/>
            <person name="Riley R."/>
            <person name="Labutti K."/>
            <person name="Andreopoulos B."/>
            <person name="Lipzen A."/>
            <person name="Chen C."/>
            <person name="Yanf M."/>
            <person name="Daum C."/>
            <person name="Ng V."/>
            <person name="Clum A."/>
            <person name="Ohm R."/>
            <person name="Martin F."/>
            <person name="Silar P."/>
            <person name="Natvig D."/>
            <person name="Lalanne C."/>
            <person name="Gautier V."/>
            <person name="Ament-Velasquez S.L."/>
            <person name="Kruys A."/>
            <person name="Hutchinson M.I."/>
            <person name="Powell A.J."/>
            <person name="Barry K."/>
            <person name="Miller A.N."/>
            <person name="Grigoriev I.V."/>
            <person name="Debuchy R."/>
            <person name="Gladieux P."/>
            <person name="Thoren M.H."/>
            <person name="Johannesson H."/>
        </authorList>
    </citation>
    <scope>NUCLEOTIDE SEQUENCE</scope>
    <source>
        <strain evidence="2">CBS 538.74</strain>
    </source>
</reference>
<feature type="region of interest" description="Disordered" evidence="1">
    <location>
        <begin position="366"/>
        <end position="457"/>
    </location>
</feature>
<keyword evidence="3" id="KW-1185">Reference proteome</keyword>
<evidence type="ECO:0000313" key="3">
    <source>
        <dbReference type="Proteomes" id="UP001302745"/>
    </source>
</evidence>
<comment type="caution">
    <text evidence="2">The sequence shown here is derived from an EMBL/GenBank/DDBJ whole genome shotgun (WGS) entry which is preliminary data.</text>
</comment>
<feature type="region of interest" description="Disordered" evidence="1">
    <location>
        <begin position="544"/>
        <end position="572"/>
    </location>
</feature>
<evidence type="ECO:0000256" key="1">
    <source>
        <dbReference type="SAM" id="MobiDB-lite"/>
    </source>
</evidence>
<reference evidence="2" key="1">
    <citation type="journal article" date="2023" name="Mol. Phylogenet. Evol.">
        <title>Genome-scale phylogeny and comparative genomics of the fungal order Sordariales.</title>
        <authorList>
            <person name="Hensen N."/>
            <person name="Bonometti L."/>
            <person name="Westerberg I."/>
            <person name="Brannstrom I.O."/>
            <person name="Guillou S."/>
            <person name="Cros-Aarteil S."/>
            <person name="Calhoun S."/>
            <person name="Haridas S."/>
            <person name="Kuo A."/>
            <person name="Mondo S."/>
            <person name="Pangilinan J."/>
            <person name="Riley R."/>
            <person name="LaButti K."/>
            <person name="Andreopoulos B."/>
            <person name="Lipzen A."/>
            <person name="Chen C."/>
            <person name="Yan M."/>
            <person name="Daum C."/>
            <person name="Ng V."/>
            <person name="Clum A."/>
            <person name="Steindorff A."/>
            <person name="Ohm R.A."/>
            <person name="Martin F."/>
            <person name="Silar P."/>
            <person name="Natvig D.O."/>
            <person name="Lalanne C."/>
            <person name="Gautier V."/>
            <person name="Ament-Velasquez S.L."/>
            <person name="Kruys A."/>
            <person name="Hutchinson M.I."/>
            <person name="Powell A.J."/>
            <person name="Barry K."/>
            <person name="Miller A.N."/>
            <person name="Grigoriev I.V."/>
            <person name="Debuchy R."/>
            <person name="Gladieux P."/>
            <person name="Hiltunen Thoren M."/>
            <person name="Johannesson H."/>
        </authorList>
    </citation>
    <scope>NUCLEOTIDE SEQUENCE</scope>
    <source>
        <strain evidence="2">CBS 538.74</strain>
    </source>
</reference>
<evidence type="ECO:0000313" key="2">
    <source>
        <dbReference type="EMBL" id="KAK4148875.1"/>
    </source>
</evidence>
<feature type="region of interest" description="Disordered" evidence="1">
    <location>
        <begin position="822"/>
        <end position="842"/>
    </location>
</feature>